<protein>
    <recommendedName>
        <fullName evidence="5 6">Cell division protein FtsA</fullName>
    </recommendedName>
</protein>
<keyword evidence="2 5" id="KW-0132">Cell division</keyword>
<dbReference type="PANTHER" id="PTHR32432">
    <property type="entry name" value="CELL DIVISION PROTEIN FTSA-RELATED"/>
    <property type="match status" value="1"/>
</dbReference>
<dbReference type="InterPro" id="IPR003494">
    <property type="entry name" value="SHS2_FtsA"/>
</dbReference>
<evidence type="ECO:0000256" key="7">
    <source>
        <dbReference type="SAM" id="MobiDB-lite"/>
    </source>
</evidence>
<comment type="subunit">
    <text evidence="5">Self-interacts. Interacts with FtsZ.</text>
</comment>
<dbReference type="HAMAP" id="MF_02033">
    <property type="entry name" value="FtsA"/>
    <property type="match status" value="1"/>
</dbReference>
<feature type="compositionally biased region" description="Polar residues" evidence="7">
    <location>
        <begin position="419"/>
        <end position="432"/>
    </location>
</feature>
<comment type="caution">
    <text evidence="9">The sequence shown here is derived from an EMBL/GenBank/DDBJ whole genome shotgun (WGS) entry which is preliminary data.</text>
</comment>
<proteinExistence type="inferred from homology"/>
<comment type="subcellular location">
    <subcellularLocation>
        <location evidence="5">Cell membrane</location>
        <topology evidence="5">Peripheral membrane protein</topology>
        <orientation evidence="5">Cytoplasmic side</orientation>
    </subcellularLocation>
    <text evidence="5">Localizes to the Z ring in an FtsZ-dependent manner. Targeted to the membrane through a conserved C-terminal amphipathic helix.</text>
</comment>
<dbReference type="NCBIfam" id="TIGR01174">
    <property type="entry name" value="ftsA"/>
    <property type="match status" value="1"/>
</dbReference>
<evidence type="ECO:0000256" key="2">
    <source>
        <dbReference type="ARBA" id="ARBA00022618"/>
    </source>
</evidence>
<feature type="domain" description="SHS2" evidence="8">
    <location>
        <begin position="6"/>
        <end position="208"/>
    </location>
</feature>
<dbReference type="PANTHER" id="PTHR32432:SF4">
    <property type="entry name" value="CELL DIVISION PROTEIN FTSA"/>
    <property type="match status" value="1"/>
</dbReference>
<evidence type="ECO:0000256" key="6">
    <source>
        <dbReference type="PIRNR" id="PIRNR003101"/>
    </source>
</evidence>
<keyword evidence="1 5" id="KW-1003">Cell membrane</keyword>
<organism evidence="9 10">
    <name type="scientific">Emticicia agri</name>
    <dbReference type="NCBI Taxonomy" id="2492393"/>
    <lineage>
        <taxon>Bacteria</taxon>
        <taxon>Pseudomonadati</taxon>
        <taxon>Bacteroidota</taxon>
        <taxon>Cytophagia</taxon>
        <taxon>Cytophagales</taxon>
        <taxon>Leadbetterellaceae</taxon>
        <taxon>Emticicia</taxon>
    </lineage>
</organism>
<dbReference type="Proteomes" id="UP000293162">
    <property type="component" value="Unassembled WGS sequence"/>
</dbReference>
<evidence type="ECO:0000313" key="9">
    <source>
        <dbReference type="EMBL" id="RYU95313.1"/>
    </source>
</evidence>
<dbReference type="GO" id="GO:0043093">
    <property type="term" value="P:FtsZ-dependent cytokinesis"/>
    <property type="evidence" value="ECO:0007669"/>
    <property type="project" value="UniProtKB-UniRule"/>
</dbReference>
<dbReference type="SUPFAM" id="SSF53067">
    <property type="entry name" value="Actin-like ATPase domain"/>
    <property type="match status" value="2"/>
</dbReference>
<reference evidence="9 10" key="1">
    <citation type="submission" date="2019-02" db="EMBL/GenBank/DDBJ databases">
        <title>Bacterial novel species Emticicia sp. 17J42-9 isolated from soil.</title>
        <authorList>
            <person name="Jung H.-Y."/>
        </authorList>
    </citation>
    <scope>NUCLEOTIDE SEQUENCE [LARGE SCALE GENOMIC DNA]</scope>
    <source>
        <strain evidence="9 10">17J42-9</strain>
    </source>
</reference>
<name>A0A4Q5M0I6_9BACT</name>
<keyword evidence="10" id="KW-1185">Reference proteome</keyword>
<dbReference type="OrthoDB" id="9768127at2"/>
<dbReference type="InterPro" id="IPR020823">
    <property type="entry name" value="Cell_div_FtsA"/>
</dbReference>
<sequence length="474" mass="51507">MSKGVIVGIDIGSTKICAVAGIMDEVGKVKILDIVEEPTQRGRVSNGTVVNLEFTAKDIDRILNVLSDKAEINIHNVIVNISGENVEGKAHQSFLTRDDSRSTIRKEEIERLAVDIRKSFRPTAGNIIIHTFPQEFIVDRAHVPDNPIGRFGITLGGNFFLISTPNDPHLALRRTIESVGVKVQNNHRFVPLKIVHTLFTPLADAMAVLSEIDKKLGVAVVNIGGDTTEIAIFQESGLRHISVIPFAGKSITNDLVKAFQILPDHAEKLKLIMGAIPPDEVGKNDIIKIPGVEGLPDKEIVAQNVSIIIEERVKEIASMVMAEIMHSGYDGQLISGVVLTGGTSNIAMIKEVFTKVTNGMNIRVGNTIRNIGQTAVAKIADPKYATVVGLVLSGFMPLDERVPEEVIWGDIPESQVSIGSYNNGFDTPNSKLNGKKEEPPQEEEQSGGGIFGWFKKKVSSAGKIDMGDDKNYTN</sequence>
<dbReference type="RefSeq" id="WP_130021362.1">
    <property type="nucleotide sequence ID" value="NZ_SEWF01000016.1"/>
</dbReference>
<evidence type="ECO:0000259" key="8">
    <source>
        <dbReference type="SMART" id="SM00842"/>
    </source>
</evidence>
<dbReference type="EMBL" id="SEWF01000016">
    <property type="protein sequence ID" value="RYU95313.1"/>
    <property type="molecule type" value="Genomic_DNA"/>
</dbReference>
<dbReference type="Pfam" id="PF02491">
    <property type="entry name" value="SHS2_FTSA"/>
    <property type="match status" value="1"/>
</dbReference>
<dbReference type="InterPro" id="IPR043129">
    <property type="entry name" value="ATPase_NBD"/>
</dbReference>
<feature type="region of interest" description="Disordered" evidence="7">
    <location>
        <begin position="419"/>
        <end position="453"/>
    </location>
</feature>
<dbReference type="CDD" id="cd24048">
    <property type="entry name" value="ASKHA_NBD_FtsA"/>
    <property type="match status" value="1"/>
</dbReference>
<accession>A0A4Q5M0I6</accession>
<comment type="function">
    <text evidence="5 6">Cell division protein that is involved in the assembly of the Z ring. May serve as a membrane anchor for the Z ring.</text>
</comment>
<evidence type="ECO:0000313" key="10">
    <source>
        <dbReference type="Proteomes" id="UP000293162"/>
    </source>
</evidence>
<keyword evidence="3 5" id="KW-0472">Membrane</keyword>
<dbReference type="GO" id="GO:0009898">
    <property type="term" value="C:cytoplasmic side of plasma membrane"/>
    <property type="evidence" value="ECO:0007669"/>
    <property type="project" value="UniProtKB-UniRule"/>
</dbReference>
<dbReference type="Gene3D" id="3.30.420.40">
    <property type="match status" value="2"/>
</dbReference>
<dbReference type="SMART" id="SM00842">
    <property type="entry name" value="FtsA"/>
    <property type="match status" value="1"/>
</dbReference>
<dbReference type="PIRSF" id="PIRSF003101">
    <property type="entry name" value="FtsA"/>
    <property type="match status" value="1"/>
</dbReference>
<dbReference type="GO" id="GO:0032153">
    <property type="term" value="C:cell division site"/>
    <property type="evidence" value="ECO:0007669"/>
    <property type="project" value="UniProtKB-UniRule"/>
</dbReference>
<evidence type="ECO:0000256" key="4">
    <source>
        <dbReference type="ARBA" id="ARBA00023306"/>
    </source>
</evidence>
<dbReference type="AlphaFoldDB" id="A0A4Q5M0I6"/>
<dbReference type="InterPro" id="IPR050696">
    <property type="entry name" value="FtsA/MreB"/>
</dbReference>
<evidence type="ECO:0000256" key="1">
    <source>
        <dbReference type="ARBA" id="ARBA00022475"/>
    </source>
</evidence>
<evidence type="ECO:0000256" key="3">
    <source>
        <dbReference type="ARBA" id="ARBA00023136"/>
    </source>
</evidence>
<gene>
    <name evidence="5 9" type="primary">ftsA</name>
    <name evidence="9" type="ORF">EWM59_12750</name>
</gene>
<dbReference type="Pfam" id="PF14450">
    <property type="entry name" value="FtsA"/>
    <property type="match status" value="1"/>
</dbReference>
<evidence type="ECO:0000256" key="5">
    <source>
        <dbReference type="HAMAP-Rule" id="MF_02033"/>
    </source>
</evidence>
<comment type="similarity">
    <text evidence="5 6">Belongs to the FtsA/MreB family.</text>
</comment>
<keyword evidence="4 5" id="KW-0131">Cell cycle</keyword>